<name>A0A382Z3I9_9ZZZZ</name>
<feature type="non-terminal residue" evidence="1">
    <location>
        <position position="138"/>
    </location>
</feature>
<gene>
    <name evidence="1" type="ORF">METZ01_LOCUS442479</name>
</gene>
<evidence type="ECO:0008006" key="2">
    <source>
        <dbReference type="Google" id="ProtNLM"/>
    </source>
</evidence>
<evidence type="ECO:0000313" key="1">
    <source>
        <dbReference type="EMBL" id="SVD89625.1"/>
    </source>
</evidence>
<protein>
    <recommendedName>
        <fullName evidence="2">HTH crp-type domain-containing protein</fullName>
    </recommendedName>
</protein>
<dbReference type="EMBL" id="UINC01180435">
    <property type="protein sequence ID" value="SVD89625.1"/>
    <property type="molecule type" value="Genomic_DNA"/>
</dbReference>
<sequence length="138" mass="16140">VKNQNVRDKIHRRSSARIQLEREALYSPAMRDLNTANAVLVYIDFLSRRRFEKTKSSRKSKAKWKFVNNGEIVYTYAEAEDLGMSQSTFNRAIDSLIYHGFIDIEESGVALYKCATKYRISEGWRQWGTPSFIKRPRP</sequence>
<reference evidence="1" key="1">
    <citation type="submission" date="2018-05" db="EMBL/GenBank/DDBJ databases">
        <authorList>
            <person name="Lanie J.A."/>
            <person name="Ng W.-L."/>
            <person name="Kazmierczak K.M."/>
            <person name="Andrzejewski T.M."/>
            <person name="Davidsen T.M."/>
            <person name="Wayne K.J."/>
            <person name="Tettelin H."/>
            <person name="Glass J.I."/>
            <person name="Rusch D."/>
            <person name="Podicherti R."/>
            <person name="Tsui H.-C.T."/>
            <person name="Winkler M.E."/>
        </authorList>
    </citation>
    <scope>NUCLEOTIDE SEQUENCE</scope>
</reference>
<dbReference type="AlphaFoldDB" id="A0A382Z3I9"/>
<proteinExistence type="predicted"/>
<organism evidence="1">
    <name type="scientific">marine metagenome</name>
    <dbReference type="NCBI Taxonomy" id="408172"/>
    <lineage>
        <taxon>unclassified sequences</taxon>
        <taxon>metagenomes</taxon>
        <taxon>ecological metagenomes</taxon>
    </lineage>
</organism>
<feature type="non-terminal residue" evidence="1">
    <location>
        <position position="1"/>
    </location>
</feature>
<accession>A0A382Z3I9</accession>